<dbReference type="AlphaFoldDB" id="A0A7C5YS20"/>
<sequence length="527" mass="54974">MATTLSFKDIIDLPQWRTLANSITATAAGSCLCGDSRNDASRDPFLYLLINATTFQRYNVLNDEWQTLTSPALAGTFGAGASSVFVASAGPSGTLATGATTTSVVLSTALPAAVGVNQLANNGSGVGYKIRIIGNATGSSGKTEEKYIIGNTAGTTPTIYLDSALTFTPIAGDRYEILSGRVMLMSAGTLAAGIVKAYDIATNSYVTVTQTNLPATISTDSENIVLDELFVPSTRNPGEGFFGNLVASASSSTSITGQASGGDAGVLANEYRNFQIRIVQDTTTPTAVGQRRIISSHTAGPSPIYTVPTWTVTPSATATFVIENNNDILLSSSASTTMYSYRMGGFTADGTWSYTGTVGTNGALAYAVRPAASGAGTNALPSWGLTLDSAKLARHSYIYWFRGGASNTLDLLDIAGASGTGAWTAAIAYGGSTAATTFTTGTGSCYDGATNTGKYGYINVNATQRFLRFDVLNRVLEPWAYLPYAQNTATIGEKIATSLFIDGTTKLAFLYAIQSTGTVFWNCAIQR</sequence>
<organism evidence="1">
    <name type="scientific">candidate division CPR3 bacterium</name>
    <dbReference type="NCBI Taxonomy" id="2268181"/>
    <lineage>
        <taxon>Bacteria</taxon>
        <taxon>Bacteria division CPR3</taxon>
    </lineage>
</organism>
<protein>
    <submittedName>
        <fullName evidence="1">Uncharacterized protein</fullName>
    </submittedName>
</protein>
<reference evidence="1" key="1">
    <citation type="journal article" date="2020" name="mSystems">
        <title>Genome- and Community-Level Interaction Insights into Carbon Utilization and Element Cycling Functions of Hydrothermarchaeota in Hydrothermal Sediment.</title>
        <authorList>
            <person name="Zhou Z."/>
            <person name="Liu Y."/>
            <person name="Xu W."/>
            <person name="Pan J."/>
            <person name="Luo Z.H."/>
            <person name="Li M."/>
        </authorList>
    </citation>
    <scope>NUCLEOTIDE SEQUENCE [LARGE SCALE GENOMIC DNA]</scope>
    <source>
        <strain evidence="1">SpSt-1042</strain>
    </source>
</reference>
<evidence type="ECO:0000313" key="1">
    <source>
        <dbReference type="EMBL" id="HHR92195.1"/>
    </source>
</evidence>
<name>A0A7C5YS20_UNCC3</name>
<comment type="caution">
    <text evidence="1">The sequence shown here is derived from an EMBL/GenBank/DDBJ whole genome shotgun (WGS) entry which is preliminary data.</text>
</comment>
<gene>
    <name evidence="1" type="ORF">ENL96_01650</name>
</gene>
<dbReference type="EMBL" id="DRVY01000049">
    <property type="protein sequence ID" value="HHR92195.1"/>
    <property type="molecule type" value="Genomic_DNA"/>
</dbReference>
<proteinExistence type="predicted"/>
<accession>A0A7C5YS20</accession>